<dbReference type="Pfam" id="PF04028">
    <property type="entry name" value="DUF374"/>
    <property type="match status" value="1"/>
</dbReference>
<dbReference type="CDD" id="cd07983">
    <property type="entry name" value="LPLAT_DUF374-like"/>
    <property type="match status" value="1"/>
</dbReference>
<dbReference type="HOGENOM" id="CLU_086327_0_0_7"/>
<keyword evidence="3" id="KW-1185">Reference proteome</keyword>
<proteinExistence type="predicted"/>
<accession>F2LXE1</accession>
<evidence type="ECO:0000259" key="1">
    <source>
        <dbReference type="Pfam" id="PF04028"/>
    </source>
</evidence>
<gene>
    <name evidence="2" type="ordered locus">Hipma_1297</name>
</gene>
<organism evidence="2 3">
    <name type="scientific">Hippea maritima (strain ATCC 700847 / DSM 10411 / MH2)</name>
    <dbReference type="NCBI Taxonomy" id="760142"/>
    <lineage>
        <taxon>Bacteria</taxon>
        <taxon>Pseudomonadati</taxon>
        <taxon>Campylobacterota</taxon>
        <taxon>Desulfurellia</taxon>
        <taxon>Desulfurellales</taxon>
        <taxon>Hippeaceae</taxon>
        <taxon>Hippea</taxon>
    </lineage>
</organism>
<feature type="domain" description="DUF374" evidence="1">
    <location>
        <begin position="51"/>
        <end position="117"/>
    </location>
</feature>
<dbReference type="EMBL" id="CP002606">
    <property type="protein sequence ID" value="AEA34255.1"/>
    <property type="molecule type" value="Genomic_DNA"/>
</dbReference>
<reference evidence="3" key="2">
    <citation type="submission" date="2011-03" db="EMBL/GenBank/DDBJ databases">
        <title>The complete genome of Hippea maritima DSM 10411.</title>
        <authorList>
            <consortium name="US DOE Joint Genome Institute (JGI-PGF)"/>
            <person name="Lucas S."/>
            <person name="Copeland A."/>
            <person name="Lapidus A."/>
            <person name="Bruce D."/>
            <person name="Goodwin L."/>
            <person name="Pitluck S."/>
            <person name="Peters L."/>
            <person name="Kyrpides N."/>
            <person name="Mavromatis K."/>
            <person name="Pagani I."/>
            <person name="Ivanova N."/>
            <person name="Mikhailova N."/>
            <person name="Lu M."/>
            <person name="Detter J.C."/>
            <person name="Tapia R."/>
            <person name="Han C."/>
            <person name="Land M."/>
            <person name="Hauser L."/>
            <person name="Markowitz V."/>
            <person name="Cheng J.-F."/>
            <person name="Hugenholtz P."/>
            <person name="Woyke T."/>
            <person name="Wu D."/>
            <person name="Spring S."/>
            <person name="Schroeder M."/>
            <person name="Brambilla E."/>
            <person name="Klenk H.-P."/>
            <person name="Eisen J.A."/>
        </authorList>
    </citation>
    <scope>NUCLEOTIDE SEQUENCE [LARGE SCALE GENOMIC DNA]</scope>
    <source>
        <strain evidence="3">ATCC 700847 / DSM 10411 / MH2</strain>
    </source>
</reference>
<sequence length="195" mass="22396">MKIKAYIIYLSLKLYGKTCKIELINEGLRDYKKPVILAFWHEVILFTPLAYDKTREIKILQSTHKDGVLASMVINKFGLKTVWGSSNREPLKAFRSMVKEIKSGYSIGITPDGPKGPPRKLKKGILELAYLTKAPIVPVVGKFSNYFRINSWDKMIIPKPFSRVKYILKEPIFISSKDEFEDKARLIERILNESG</sequence>
<reference evidence="2 3" key="1">
    <citation type="journal article" date="2011" name="Stand. Genomic Sci.">
        <title>Complete genome sequence of the thermophilic sulfur-reducer Hippea maritima type strain (MH(2)).</title>
        <authorList>
            <person name="Huntemann M."/>
            <person name="Lu M."/>
            <person name="Nolan M."/>
            <person name="Lapidus A."/>
            <person name="Lucas S."/>
            <person name="Hammon N."/>
            <person name="Deshpande S."/>
            <person name="Cheng J.F."/>
            <person name="Tapia R."/>
            <person name="Han C."/>
            <person name="Goodwin L."/>
            <person name="Pitluck S."/>
            <person name="Liolios K."/>
            <person name="Pagani I."/>
            <person name="Ivanova N."/>
            <person name="Ovchinikova G."/>
            <person name="Pati A."/>
            <person name="Chen A."/>
            <person name="Palaniappan K."/>
            <person name="Land M."/>
            <person name="Hauser L."/>
            <person name="Jeffries C.D."/>
            <person name="Detter J.C."/>
            <person name="Brambilla E.M."/>
            <person name="Rohde M."/>
            <person name="Spring S."/>
            <person name="Goker M."/>
            <person name="Woyke T."/>
            <person name="Bristow J."/>
            <person name="Eisen J.A."/>
            <person name="Markowitz V."/>
            <person name="Hugenholtz P."/>
            <person name="Kyrpides N.C."/>
            <person name="Klenk H.P."/>
            <person name="Mavromatis K."/>
        </authorList>
    </citation>
    <scope>NUCLEOTIDE SEQUENCE [LARGE SCALE GENOMIC DNA]</scope>
    <source>
        <strain evidence="3">ATCC 700847 / DSM 10411 / MH2</strain>
    </source>
</reference>
<dbReference type="OrthoDB" id="9810508at2"/>
<evidence type="ECO:0000313" key="3">
    <source>
        <dbReference type="Proteomes" id="UP000008139"/>
    </source>
</evidence>
<name>F2LXE1_HIPMA</name>
<dbReference type="AlphaFoldDB" id="F2LXE1"/>
<dbReference type="eggNOG" id="COG2121">
    <property type="taxonomic scope" value="Bacteria"/>
</dbReference>
<evidence type="ECO:0000313" key="2">
    <source>
        <dbReference type="EMBL" id="AEA34255.1"/>
    </source>
</evidence>
<dbReference type="RefSeq" id="WP_013682287.1">
    <property type="nucleotide sequence ID" value="NC_015318.1"/>
</dbReference>
<dbReference type="InParanoid" id="F2LXE1"/>
<dbReference type="STRING" id="760142.Hipma_1297"/>
<dbReference type="Proteomes" id="UP000008139">
    <property type="component" value="Chromosome"/>
</dbReference>
<dbReference type="InterPro" id="IPR007172">
    <property type="entry name" value="DUF374"/>
</dbReference>
<protein>
    <recommendedName>
        <fullName evidence="1">DUF374 domain-containing protein</fullName>
    </recommendedName>
</protein>
<dbReference type="KEGG" id="hmr:Hipma_1297"/>